<protein>
    <submittedName>
        <fullName evidence="3">Uncharacterized protein</fullName>
    </submittedName>
</protein>
<dbReference type="Proteomes" id="UP000887578">
    <property type="component" value="Unplaced"/>
</dbReference>
<keyword evidence="2" id="KW-1185">Reference proteome</keyword>
<evidence type="ECO:0000313" key="2">
    <source>
        <dbReference type="Proteomes" id="UP000887578"/>
    </source>
</evidence>
<accession>A0A914PYG0</accession>
<feature type="compositionally biased region" description="Polar residues" evidence="1">
    <location>
        <begin position="15"/>
        <end position="33"/>
    </location>
</feature>
<evidence type="ECO:0000313" key="3">
    <source>
        <dbReference type="WBParaSite" id="PDA_v2.g21483.t1"/>
    </source>
</evidence>
<reference evidence="3" key="1">
    <citation type="submission" date="2022-11" db="UniProtKB">
        <authorList>
            <consortium name="WormBaseParasite"/>
        </authorList>
    </citation>
    <scope>IDENTIFICATION</scope>
</reference>
<sequence length="270" mass="31309">MASRNLNLPSKEGQSDNQSAASEHGSKYQNPLTRQAESVTKLVMPFIIPQIQEAQLVKLHERLDELDILLRKQIEDSEKMKTDHKKWIQKKKEDCHALATALCQKNPKIGAFLDRDGLEIYLPTTLLDININELREEAHQAQELLRKDKEVLDNAPKQQKEIKKRIKVFAFLQNLIFAEIKGEKFSPFRILTEKPVDRQYVNADIFIKLMEGKLFYVEFPLNEFFHLIDTKDDMKPRSSAEEKEDSYNVTVKCPSLPEVKGFKPYVPDNV</sequence>
<dbReference type="AlphaFoldDB" id="A0A914PYG0"/>
<name>A0A914PYG0_9BILA</name>
<proteinExistence type="predicted"/>
<evidence type="ECO:0000256" key="1">
    <source>
        <dbReference type="SAM" id="MobiDB-lite"/>
    </source>
</evidence>
<feature type="region of interest" description="Disordered" evidence="1">
    <location>
        <begin position="1"/>
        <end position="33"/>
    </location>
</feature>
<dbReference type="WBParaSite" id="PDA_v2.g21483.t1">
    <property type="protein sequence ID" value="PDA_v2.g21483.t1"/>
    <property type="gene ID" value="PDA_v2.g21483"/>
</dbReference>
<organism evidence="2 3">
    <name type="scientific">Panagrolaimus davidi</name>
    <dbReference type="NCBI Taxonomy" id="227884"/>
    <lineage>
        <taxon>Eukaryota</taxon>
        <taxon>Metazoa</taxon>
        <taxon>Ecdysozoa</taxon>
        <taxon>Nematoda</taxon>
        <taxon>Chromadorea</taxon>
        <taxon>Rhabditida</taxon>
        <taxon>Tylenchina</taxon>
        <taxon>Panagrolaimomorpha</taxon>
        <taxon>Panagrolaimoidea</taxon>
        <taxon>Panagrolaimidae</taxon>
        <taxon>Panagrolaimus</taxon>
    </lineage>
</organism>